<reference evidence="4" key="1">
    <citation type="journal article" date="2014" name="Int. J. Syst. Evol. Microbiol.">
        <title>Complete genome sequence of Corynebacterium casei LMG S-19264T (=DSM 44701T), isolated from a smear-ripened cheese.</title>
        <authorList>
            <consortium name="US DOE Joint Genome Institute (JGI-PGF)"/>
            <person name="Walter F."/>
            <person name="Albersmeier A."/>
            <person name="Kalinowski J."/>
            <person name="Ruckert C."/>
        </authorList>
    </citation>
    <scope>NUCLEOTIDE SEQUENCE</scope>
    <source>
        <strain evidence="4">NBRC 108769</strain>
    </source>
</reference>
<dbReference type="Gene3D" id="2.60.40.790">
    <property type="match status" value="1"/>
</dbReference>
<accession>A0AA37WF22</accession>
<dbReference type="AlphaFoldDB" id="A0AA37WF22"/>
<sequence length="146" mass="16667">MYTTKNNKSGAEIFPQIDRVLNEIFNTTINHAVDEKKNKYSQPSANVKEFKDRFEIYLAVPGMEKEDIKVKVEKNVLTMSAEKEVEQDSTYKLTEFKYGTFSRTFKLPETVDVSTIDATLKNGVLTIHIGKRKEDIDNGPKEITIG</sequence>
<name>A0AA37WF22_9BACT</name>
<dbReference type="EMBL" id="BSOH01000015">
    <property type="protein sequence ID" value="GLR18147.1"/>
    <property type="molecule type" value="Genomic_DNA"/>
</dbReference>
<evidence type="ECO:0000313" key="5">
    <source>
        <dbReference type="Proteomes" id="UP001156666"/>
    </source>
</evidence>
<dbReference type="Proteomes" id="UP001156666">
    <property type="component" value="Unassembled WGS sequence"/>
</dbReference>
<protein>
    <submittedName>
        <fullName evidence="4">Heat-shock protein Hsp20</fullName>
    </submittedName>
</protein>
<dbReference type="CDD" id="cd06464">
    <property type="entry name" value="ACD_sHsps-like"/>
    <property type="match status" value="1"/>
</dbReference>
<evidence type="ECO:0000313" key="4">
    <source>
        <dbReference type="EMBL" id="GLR18147.1"/>
    </source>
</evidence>
<dbReference type="PROSITE" id="PS01031">
    <property type="entry name" value="SHSP"/>
    <property type="match status" value="1"/>
</dbReference>
<dbReference type="InterPro" id="IPR031107">
    <property type="entry name" value="Small_HSP"/>
</dbReference>
<dbReference type="RefSeq" id="WP_235294423.1">
    <property type="nucleotide sequence ID" value="NZ_BSOH01000015.1"/>
</dbReference>
<comment type="caution">
    <text evidence="4">The sequence shown here is derived from an EMBL/GenBank/DDBJ whole genome shotgun (WGS) entry which is preliminary data.</text>
</comment>
<dbReference type="SUPFAM" id="SSF49764">
    <property type="entry name" value="HSP20-like chaperones"/>
    <property type="match status" value="1"/>
</dbReference>
<comment type="similarity">
    <text evidence="1 2">Belongs to the small heat shock protein (HSP20) family.</text>
</comment>
<dbReference type="InterPro" id="IPR002068">
    <property type="entry name" value="A-crystallin/Hsp20_dom"/>
</dbReference>
<dbReference type="InterPro" id="IPR008978">
    <property type="entry name" value="HSP20-like_chaperone"/>
</dbReference>
<proteinExistence type="inferred from homology"/>
<keyword evidence="5" id="KW-1185">Reference proteome</keyword>
<evidence type="ECO:0000256" key="2">
    <source>
        <dbReference type="RuleBase" id="RU003616"/>
    </source>
</evidence>
<reference evidence="4" key="2">
    <citation type="submission" date="2023-01" db="EMBL/GenBank/DDBJ databases">
        <title>Draft genome sequence of Portibacter lacus strain NBRC 108769.</title>
        <authorList>
            <person name="Sun Q."/>
            <person name="Mori K."/>
        </authorList>
    </citation>
    <scope>NUCLEOTIDE SEQUENCE</scope>
    <source>
        <strain evidence="4">NBRC 108769</strain>
    </source>
</reference>
<evidence type="ECO:0000259" key="3">
    <source>
        <dbReference type="PROSITE" id="PS01031"/>
    </source>
</evidence>
<gene>
    <name evidence="4" type="ORF">GCM10007940_27620</name>
</gene>
<dbReference type="Pfam" id="PF00011">
    <property type="entry name" value="HSP20"/>
    <property type="match status" value="1"/>
</dbReference>
<dbReference type="PANTHER" id="PTHR11527">
    <property type="entry name" value="HEAT-SHOCK PROTEIN 20 FAMILY MEMBER"/>
    <property type="match status" value="1"/>
</dbReference>
<feature type="domain" description="SHSP" evidence="3">
    <location>
        <begin position="35"/>
        <end position="146"/>
    </location>
</feature>
<evidence type="ECO:0000256" key="1">
    <source>
        <dbReference type="PROSITE-ProRule" id="PRU00285"/>
    </source>
</evidence>
<organism evidence="4 5">
    <name type="scientific">Portibacter lacus</name>
    <dbReference type="NCBI Taxonomy" id="1099794"/>
    <lineage>
        <taxon>Bacteria</taxon>
        <taxon>Pseudomonadati</taxon>
        <taxon>Bacteroidota</taxon>
        <taxon>Saprospiria</taxon>
        <taxon>Saprospirales</taxon>
        <taxon>Haliscomenobacteraceae</taxon>
        <taxon>Portibacter</taxon>
    </lineage>
</organism>